<sequence length="177" mass="20546">MGTHRRKTGIRQILQSHKKQSFDFTFHPYRLCLSGQAWYLIAATDGKPEPKPKTYRVMRIQSVHMLDEPAVVPDDFDLSSYFGNAWNVFRGDTTYDVEIEFLPEVAELVTETVWHQTQKVKRHQDGRVTLTFTIDGLDEIVWWVLSWSGRAKVISPPELRAMVIEQLERALALNKTE</sequence>
<dbReference type="OrthoDB" id="9767131at2"/>
<dbReference type="PANTHER" id="PTHR34580:SF1">
    <property type="entry name" value="PROTEIN PAFC"/>
    <property type="match status" value="1"/>
</dbReference>
<dbReference type="Pfam" id="PF13280">
    <property type="entry name" value="WYL"/>
    <property type="match status" value="1"/>
</dbReference>
<dbReference type="RefSeq" id="WP_146601491.1">
    <property type="nucleotide sequence ID" value="NZ_SJPY01000007.1"/>
</dbReference>
<evidence type="ECO:0000313" key="4">
    <source>
        <dbReference type="Proteomes" id="UP000315471"/>
    </source>
</evidence>
<feature type="domain" description="WCX" evidence="2">
    <location>
        <begin position="94"/>
        <end position="171"/>
    </location>
</feature>
<proteinExistence type="predicted"/>
<protein>
    <recommendedName>
        <fullName evidence="5">WYL domain-containing protein</fullName>
    </recommendedName>
</protein>
<comment type="caution">
    <text evidence="3">The sequence shown here is derived from an EMBL/GenBank/DDBJ whole genome shotgun (WGS) entry which is preliminary data.</text>
</comment>
<dbReference type="PROSITE" id="PS52050">
    <property type="entry name" value="WYL"/>
    <property type="match status" value="1"/>
</dbReference>
<name>A0A5C6DMX0_9BACT</name>
<evidence type="ECO:0000259" key="1">
    <source>
        <dbReference type="Pfam" id="PF13280"/>
    </source>
</evidence>
<dbReference type="EMBL" id="SJPY01000007">
    <property type="protein sequence ID" value="TWU37504.1"/>
    <property type="molecule type" value="Genomic_DNA"/>
</dbReference>
<dbReference type="InterPro" id="IPR051534">
    <property type="entry name" value="CBASS_pafABC_assoc_protein"/>
</dbReference>
<reference evidence="3 4" key="1">
    <citation type="submission" date="2019-02" db="EMBL/GenBank/DDBJ databases">
        <title>Deep-cultivation of Planctomycetes and their phenomic and genomic characterization uncovers novel biology.</title>
        <authorList>
            <person name="Wiegand S."/>
            <person name="Jogler M."/>
            <person name="Boedeker C."/>
            <person name="Pinto D."/>
            <person name="Vollmers J."/>
            <person name="Rivas-Marin E."/>
            <person name="Kohn T."/>
            <person name="Peeters S.H."/>
            <person name="Heuer A."/>
            <person name="Rast P."/>
            <person name="Oberbeckmann S."/>
            <person name="Bunk B."/>
            <person name="Jeske O."/>
            <person name="Meyerdierks A."/>
            <person name="Storesund J.E."/>
            <person name="Kallscheuer N."/>
            <person name="Luecker S."/>
            <person name="Lage O.M."/>
            <person name="Pohl T."/>
            <person name="Merkel B.J."/>
            <person name="Hornburger P."/>
            <person name="Mueller R.-W."/>
            <person name="Bruemmer F."/>
            <person name="Labrenz M."/>
            <person name="Spormann A.M."/>
            <person name="Op Den Camp H."/>
            <person name="Overmann J."/>
            <person name="Amann R."/>
            <person name="Jetten M.S.M."/>
            <person name="Mascher T."/>
            <person name="Medema M.H."/>
            <person name="Devos D.P."/>
            <person name="Kaster A.-K."/>
            <person name="Ovreas L."/>
            <person name="Rohde M."/>
            <person name="Galperin M.Y."/>
            <person name="Jogler C."/>
        </authorList>
    </citation>
    <scope>NUCLEOTIDE SEQUENCE [LARGE SCALE GENOMIC DNA]</scope>
    <source>
        <strain evidence="3 4">Q31b</strain>
    </source>
</reference>
<dbReference type="Pfam" id="PF25583">
    <property type="entry name" value="WCX"/>
    <property type="match status" value="1"/>
</dbReference>
<organism evidence="3 4">
    <name type="scientific">Novipirellula aureliae</name>
    <dbReference type="NCBI Taxonomy" id="2527966"/>
    <lineage>
        <taxon>Bacteria</taxon>
        <taxon>Pseudomonadati</taxon>
        <taxon>Planctomycetota</taxon>
        <taxon>Planctomycetia</taxon>
        <taxon>Pirellulales</taxon>
        <taxon>Pirellulaceae</taxon>
        <taxon>Novipirellula</taxon>
    </lineage>
</organism>
<gene>
    <name evidence="3" type="ORF">Q31b_42920</name>
</gene>
<accession>A0A5C6DMX0</accession>
<keyword evidence="4" id="KW-1185">Reference proteome</keyword>
<evidence type="ECO:0008006" key="5">
    <source>
        <dbReference type="Google" id="ProtNLM"/>
    </source>
</evidence>
<dbReference type="Proteomes" id="UP000315471">
    <property type="component" value="Unassembled WGS sequence"/>
</dbReference>
<dbReference type="AlphaFoldDB" id="A0A5C6DMX0"/>
<evidence type="ECO:0000259" key="2">
    <source>
        <dbReference type="Pfam" id="PF25583"/>
    </source>
</evidence>
<dbReference type="InterPro" id="IPR057727">
    <property type="entry name" value="WCX_dom"/>
</dbReference>
<feature type="domain" description="WYL" evidence="1">
    <location>
        <begin position="17"/>
        <end position="65"/>
    </location>
</feature>
<dbReference type="InterPro" id="IPR026881">
    <property type="entry name" value="WYL_dom"/>
</dbReference>
<evidence type="ECO:0000313" key="3">
    <source>
        <dbReference type="EMBL" id="TWU37504.1"/>
    </source>
</evidence>
<dbReference type="PANTHER" id="PTHR34580">
    <property type="match status" value="1"/>
</dbReference>